<evidence type="ECO:0000313" key="4">
    <source>
        <dbReference type="Proteomes" id="UP000589085"/>
    </source>
</evidence>
<keyword evidence="2" id="KW-0732">Signal</keyword>
<organism evidence="3 4">
    <name type="scientific">Gluconacetobacter sacchari</name>
    <dbReference type="NCBI Taxonomy" id="92759"/>
    <lineage>
        <taxon>Bacteria</taxon>
        <taxon>Pseudomonadati</taxon>
        <taxon>Pseudomonadota</taxon>
        <taxon>Alphaproteobacteria</taxon>
        <taxon>Acetobacterales</taxon>
        <taxon>Acetobacteraceae</taxon>
        <taxon>Gluconacetobacter</taxon>
    </lineage>
</organism>
<feature type="chain" id="PRO_5031557117" description="Lipoprotein" evidence="2">
    <location>
        <begin position="32"/>
        <end position="201"/>
    </location>
</feature>
<evidence type="ECO:0000313" key="3">
    <source>
        <dbReference type="EMBL" id="MBB2161212.1"/>
    </source>
</evidence>
<gene>
    <name evidence="3" type="ORF">HLH48_13695</name>
</gene>
<feature type="signal peptide" evidence="2">
    <location>
        <begin position="1"/>
        <end position="31"/>
    </location>
</feature>
<evidence type="ECO:0000256" key="2">
    <source>
        <dbReference type="SAM" id="SignalP"/>
    </source>
</evidence>
<dbReference type="Proteomes" id="UP000589085">
    <property type="component" value="Unassembled WGS sequence"/>
</dbReference>
<accession>A0A7W4IEE4</accession>
<reference evidence="3 4" key="1">
    <citation type="submission" date="2020-04" db="EMBL/GenBank/DDBJ databases">
        <title>Description of novel Gluconacetobacter.</title>
        <authorList>
            <person name="Sombolestani A."/>
        </authorList>
    </citation>
    <scope>NUCLEOTIDE SEQUENCE [LARGE SCALE GENOMIC DNA]</scope>
    <source>
        <strain evidence="3 4">LMG 19747</strain>
    </source>
</reference>
<evidence type="ECO:0000256" key="1">
    <source>
        <dbReference type="SAM" id="MobiDB-lite"/>
    </source>
</evidence>
<protein>
    <recommendedName>
        <fullName evidence="5">Lipoprotein</fullName>
    </recommendedName>
</protein>
<feature type="region of interest" description="Disordered" evidence="1">
    <location>
        <begin position="164"/>
        <end position="201"/>
    </location>
</feature>
<dbReference type="AlphaFoldDB" id="A0A7W4IEE4"/>
<comment type="caution">
    <text evidence="3">The sequence shown here is derived from an EMBL/GenBank/DDBJ whole genome shotgun (WGS) entry which is preliminary data.</text>
</comment>
<proteinExistence type="predicted"/>
<dbReference type="EMBL" id="JABEQJ010000017">
    <property type="protein sequence ID" value="MBB2161212.1"/>
    <property type="molecule type" value="Genomic_DNA"/>
</dbReference>
<name>A0A7W4IEE4_9PROT</name>
<dbReference type="PROSITE" id="PS51257">
    <property type="entry name" value="PROKAR_LIPOPROTEIN"/>
    <property type="match status" value="1"/>
</dbReference>
<feature type="compositionally biased region" description="Low complexity" evidence="1">
    <location>
        <begin position="182"/>
        <end position="201"/>
    </location>
</feature>
<sequence>MMPRHPFLFRMPGVAALVLLLTACSSGTENARPDPVDLSQFGKGTTRFTVIGAVGSPQGSVTQPNTRRCDIYQLYTSGLTAGGKAAMAAGETITDIATLGLAEIVWTPVHAGTRPRIHTVLFCYDDAQSLVELFDKDPSERRQARHVIVDAEAYSRPIVLKAAPSTDPGSAADAAPVVTTQSTAPANAATSPATPANLKAP</sequence>
<dbReference type="RefSeq" id="WP_182998045.1">
    <property type="nucleotide sequence ID" value="NZ_JABEQJ010000017.1"/>
</dbReference>
<evidence type="ECO:0008006" key="5">
    <source>
        <dbReference type="Google" id="ProtNLM"/>
    </source>
</evidence>